<dbReference type="GeneID" id="63778001"/>
<reference evidence="2 3" key="1">
    <citation type="submission" date="2016-07" db="EMBL/GenBank/DDBJ databases">
        <title>Pervasive Adenine N6-methylation of Active Genes in Fungi.</title>
        <authorList>
            <consortium name="DOE Joint Genome Institute"/>
            <person name="Mondo S.J."/>
            <person name="Dannebaum R.O."/>
            <person name="Kuo R.C."/>
            <person name="Labutti K."/>
            <person name="Haridas S."/>
            <person name="Kuo A."/>
            <person name="Salamov A."/>
            <person name="Ahrendt S.R."/>
            <person name="Lipzen A."/>
            <person name="Sullivan W."/>
            <person name="Andreopoulos W.B."/>
            <person name="Clum A."/>
            <person name="Lindquist E."/>
            <person name="Daum C."/>
            <person name="Ramamoorthy G.K."/>
            <person name="Gryganskyi A."/>
            <person name="Culley D."/>
            <person name="Magnuson J.K."/>
            <person name="James T.Y."/>
            <person name="O'Malley M.A."/>
            <person name="Stajich J.E."/>
            <person name="Spatafora J.W."/>
            <person name="Visel A."/>
            <person name="Grigoriev I.V."/>
        </authorList>
    </citation>
    <scope>NUCLEOTIDE SEQUENCE [LARGE SCALE GENOMIC DNA]</scope>
    <source>
        <strain evidence="2 3">CBS 129021</strain>
    </source>
</reference>
<dbReference type="AlphaFoldDB" id="A0A1Y2EA61"/>
<proteinExistence type="predicted"/>
<keyword evidence="3" id="KW-1185">Reference proteome</keyword>
<evidence type="ECO:0000313" key="3">
    <source>
        <dbReference type="Proteomes" id="UP000193689"/>
    </source>
</evidence>
<evidence type="ECO:0000313" key="2">
    <source>
        <dbReference type="EMBL" id="ORY68449.1"/>
    </source>
</evidence>
<gene>
    <name evidence="2" type="ORF">BCR38DRAFT_455430</name>
</gene>
<dbReference type="STRING" id="1141098.A0A1Y2EA61"/>
<name>A0A1Y2EA61_9PEZI</name>
<feature type="region of interest" description="Disordered" evidence="1">
    <location>
        <begin position="394"/>
        <end position="413"/>
    </location>
</feature>
<dbReference type="RefSeq" id="XP_040718736.1">
    <property type="nucleotide sequence ID" value="XM_040861789.1"/>
</dbReference>
<dbReference type="Proteomes" id="UP000193689">
    <property type="component" value="Unassembled WGS sequence"/>
</dbReference>
<organism evidence="2 3">
    <name type="scientific">Pseudomassariella vexata</name>
    <dbReference type="NCBI Taxonomy" id="1141098"/>
    <lineage>
        <taxon>Eukaryota</taxon>
        <taxon>Fungi</taxon>
        <taxon>Dikarya</taxon>
        <taxon>Ascomycota</taxon>
        <taxon>Pezizomycotina</taxon>
        <taxon>Sordariomycetes</taxon>
        <taxon>Xylariomycetidae</taxon>
        <taxon>Amphisphaeriales</taxon>
        <taxon>Pseudomassariaceae</taxon>
        <taxon>Pseudomassariella</taxon>
    </lineage>
</organism>
<protein>
    <submittedName>
        <fullName evidence="2">Uncharacterized protein</fullName>
    </submittedName>
</protein>
<feature type="region of interest" description="Disordered" evidence="1">
    <location>
        <begin position="1"/>
        <end position="50"/>
    </location>
</feature>
<feature type="compositionally biased region" description="Low complexity" evidence="1">
    <location>
        <begin position="1"/>
        <end position="24"/>
    </location>
</feature>
<dbReference type="OrthoDB" id="3883941at2759"/>
<comment type="caution">
    <text evidence="2">The sequence shown here is derived from an EMBL/GenBank/DDBJ whole genome shotgun (WGS) entry which is preliminary data.</text>
</comment>
<evidence type="ECO:0000256" key="1">
    <source>
        <dbReference type="SAM" id="MobiDB-lite"/>
    </source>
</evidence>
<feature type="compositionally biased region" description="Low complexity" evidence="1">
    <location>
        <begin position="32"/>
        <end position="50"/>
    </location>
</feature>
<sequence length="413" mass="45375">MLPARSAVRSALPRAAARSARAPRTQQVRFQSSTVSSASSNNGPSSSSHFASGLAGGAAAAVILYATYTMTPSGKMASGINKTAKEANKKYTEAIQKLQQSTPDADQTVDYIKNFCYSYVSWIPGGRQYVDLAFKDVEKVREKHRDEVDKILNDAYRQFQDVSKSGLSLETAQKSLEVLYDLSKKIGALAGDALGDIIDNHPELKEKFGGSIEQLKQMGDQYGPEAKKQVDETWQQVRDVMSGGLSASNLDKARKLIEEKVEQVKKLGDEAWTKAMEQAKPYLDKNPKVKELVENNADVLKQGNVKELFEKAQAATKSGDMGELESYVNKAIDKTKSKGSQLSGGLGLGQYFDMLPQGGEIMPKLLQLKEAAEKHSQEGEKLLKETMEELRKVLDNKSEKAQQIVDNAKKEAK</sequence>
<accession>A0A1Y2EA61</accession>
<dbReference type="InParanoid" id="A0A1Y2EA61"/>
<dbReference type="EMBL" id="MCFJ01000003">
    <property type="protein sequence ID" value="ORY68449.1"/>
    <property type="molecule type" value="Genomic_DNA"/>
</dbReference>